<comment type="similarity">
    <text evidence="2 4">Belongs to the band 7/mec-2 family. Flotillin subfamily.</text>
</comment>
<dbReference type="GO" id="GO:0002090">
    <property type="term" value="P:regulation of receptor internalization"/>
    <property type="evidence" value="ECO:0007669"/>
    <property type="project" value="TreeGrafter"/>
</dbReference>
<feature type="domain" description="Band 7" evidence="6">
    <location>
        <begin position="87"/>
        <end position="273"/>
    </location>
</feature>
<protein>
    <submittedName>
        <fullName evidence="9">Flotillin-1 isoform X1</fullName>
    </submittedName>
</protein>
<dbReference type="OrthoDB" id="6080404at2759"/>
<dbReference type="Pfam" id="PF01145">
    <property type="entry name" value="Band_7"/>
    <property type="match status" value="1"/>
</dbReference>
<dbReference type="InterPro" id="IPR031905">
    <property type="entry name" value="Flotillin_C"/>
</dbReference>
<dbReference type="CTD" id="36726"/>
<dbReference type="PANTHER" id="PTHR13806">
    <property type="entry name" value="FLOTILLIN-RELATED"/>
    <property type="match status" value="1"/>
</dbReference>
<evidence type="ECO:0000313" key="9">
    <source>
        <dbReference type="RefSeq" id="XP_016974323.1"/>
    </source>
</evidence>
<gene>
    <name evidence="9" type="primary">LOC108041062</name>
    <name evidence="7" type="synonym">108041062</name>
</gene>
<evidence type="ECO:0000256" key="5">
    <source>
        <dbReference type="SAM" id="Coils"/>
    </source>
</evidence>
<reference evidence="8" key="1">
    <citation type="journal article" date="2021" name="Elife">
        <title>Highly contiguous assemblies of 101 drosophilid genomes.</title>
        <authorList>
            <person name="Kim B.Y."/>
            <person name="Wang J.R."/>
            <person name="Miller D.E."/>
            <person name="Barmina O."/>
            <person name="Delaney E."/>
            <person name="Thompson A."/>
            <person name="Comeault A.A."/>
            <person name="Peede D."/>
            <person name="D'Agostino E.R."/>
            <person name="Pelaez J."/>
            <person name="Aguilar J.M."/>
            <person name="Haji D."/>
            <person name="Matsunaga T."/>
            <person name="Armstrong E.E."/>
            <person name="Zych M."/>
            <person name="Ogawa Y."/>
            <person name="Stamenkovic-Radak M."/>
            <person name="Jelic M."/>
            <person name="Veselinovic M.S."/>
            <person name="Tanaskovic M."/>
            <person name="Eric P."/>
            <person name="Gao J.J."/>
            <person name="Katoh T.K."/>
            <person name="Toda M.J."/>
            <person name="Watabe H."/>
            <person name="Watada M."/>
            <person name="Davis J.S."/>
            <person name="Moyle L.C."/>
            <person name="Manoli G."/>
            <person name="Bertolini E."/>
            <person name="Kostal V."/>
            <person name="Hawley R.S."/>
            <person name="Takahashi A."/>
            <person name="Jones C.D."/>
            <person name="Price D.K."/>
            <person name="Whiteman N."/>
            <person name="Kopp A."/>
            <person name="Matute D.R."/>
            <person name="Petrov D.A."/>
        </authorList>
    </citation>
    <scope>NUCLEOTIDE SEQUENCE [LARGE SCALE GENOMIC DNA]</scope>
</reference>
<accession>A0A6P4EH21</accession>
<keyword evidence="3" id="KW-0472">Membrane</keyword>
<dbReference type="SMART" id="SM00244">
    <property type="entry name" value="PHB"/>
    <property type="match status" value="1"/>
</dbReference>
<dbReference type="GO" id="GO:1901890">
    <property type="term" value="P:positive regulation of cell junction assembly"/>
    <property type="evidence" value="ECO:0007669"/>
    <property type="project" value="TreeGrafter"/>
</dbReference>
<evidence type="ECO:0000256" key="3">
    <source>
        <dbReference type="ARBA" id="ARBA00023136"/>
    </source>
</evidence>
<proteinExistence type="inferred from homology"/>
<dbReference type="SUPFAM" id="SSF117892">
    <property type="entry name" value="Band 7/SPFH domain"/>
    <property type="match status" value="1"/>
</dbReference>
<dbReference type="InterPro" id="IPR036013">
    <property type="entry name" value="Band_7/SPFH_dom_sf"/>
</dbReference>
<dbReference type="GO" id="GO:0045807">
    <property type="term" value="P:positive regulation of endocytosis"/>
    <property type="evidence" value="ECO:0007669"/>
    <property type="project" value="TreeGrafter"/>
</dbReference>
<evidence type="ECO:0000256" key="1">
    <source>
        <dbReference type="ARBA" id="ARBA00004370"/>
    </source>
</evidence>
<dbReference type="AlphaFoldDB" id="A0A6P4EH21"/>
<dbReference type="GO" id="GO:0031410">
    <property type="term" value="C:cytoplasmic vesicle"/>
    <property type="evidence" value="ECO:0007669"/>
    <property type="project" value="TreeGrafter"/>
</dbReference>
<feature type="coiled-coil region" evidence="5">
    <location>
        <begin position="249"/>
        <end position="292"/>
    </location>
</feature>
<dbReference type="GO" id="GO:0072659">
    <property type="term" value="P:protein localization to plasma membrane"/>
    <property type="evidence" value="ECO:0007669"/>
    <property type="project" value="TreeGrafter"/>
</dbReference>
<dbReference type="FunFam" id="3.30.479.30:FF:000003">
    <property type="entry name" value="Flotillin 2"/>
    <property type="match status" value="1"/>
</dbReference>
<reference evidence="9" key="2">
    <citation type="submission" date="2025-04" db="UniProtKB">
        <authorList>
            <consortium name="RefSeq"/>
        </authorList>
    </citation>
    <scope>IDENTIFICATION</scope>
</reference>
<dbReference type="RefSeq" id="XP_016974323.1">
    <property type="nucleotide sequence ID" value="XM_017118834.1"/>
</dbReference>
<dbReference type="GeneID" id="108041062"/>
<dbReference type="GO" id="GO:2000049">
    <property type="term" value="P:positive regulation of cell-cell adhesion mediated by cadherin"/>
    <property type="evidence" value="ECO:0007669"/>
    <property type="project" value="TreeGrafter"/>
</dbReference>
<keyword evidence="5" id="KW-0175">Coiled coil</keyword>
<comment type="subcellular location">
    <subcellularLocation>
        <location evidence="1">Membrane</location>
    </subcellularLocation>
</comment>
<dbReference type="EnsemblMetazoa" id="XM_017118834.2">
    <property type="protein sequence ID" value="XP_016974323.1"/>
    <property type="gene ID" value="LOC108041062"/>
</dbReference>
<dbReference type="InterPro" id="IPR027705">
    <property type="entry name" value="Flotillin_fam"/>
</dbReference>
<evidence type="ECO:0000256" key="2">
    <source>
        <dbReference type="ARBA" id="ARBA00007161"/>
    </source>
</evidence>
<sequence length="430" mass="47593">MTWGFVTCGPNEALVVSGCCYMKPLLVPGGRAFVWPTIQQVQRISLNTMTLQVESPCVYTSQGVPISVTGIAQVKVQGQNEDMLLTACEQFLGKSEAEINHIALVTLEGHQRAIMGSMTVEEIYKDRKKFSKQVFEVASSDLANMGITVVSYTIKDLRDEEGDSKGYLRSLGMARTAEVKRDARIGEAEARAEAHIKEAIAEEQRMAARFLNDTDIAKAQRDFELKKAAYDVEVQTKKAEAEMAYELQAAKTKQRIKEEQMQVKVIERTQEIAVQEQEIMRRERELEATIRRPAEAEKFRMEKLAEANKQRVVMEAEAEAESIKIRGEAEAFAISAKAKAEAEQMAQKAEAYREYREAAMVEMLLDTLPKVAAEVAAPLSQAKKITMVSSGNGEIGAAKLTGEVLSIVNKVPELVKNITGVDIARSVHAG</sequence>
<name>A0A6P4EH21_DRORH</name>
<reference evidence="7" key="3">
    <citation type="submission" date="2025-05" db="UniProtKB">
        <authorList>
            <consortium name="EnsemblMetazoa"/>
        </authorList>
    </citation>
    <scope>IDENTIFICATION</scope>
</reference>
<dbReference type="GO" id="GO:0070528">
    <property type="term" value="P:protein kinase C signaling"/>
    <property type="evidence" value="ECO:0007669"/>
    <property type="project" value="TreeGrafter"/>
</dbReference>
<evidence type="ECO:0000313" key="8">
    <source>
        <dbReference type="Proteomes" id="UP001652680"/>
    </source>
</evidence>
<dbReference type="Pfam" id="PF15975">
    <property type="entry name" value="Flot"/>
    <property type="match status" value="1"/>
</dbReference>
<dbReference type="GO" id="GO:0016600">
    <property type="term" value="C:flotillin complex"/>
    <property type="evidence" value="ECO:0007669"/>
    <property type="project" value="TreeGrafter"/>
</dbReference>
<evidence type="ECO:0000259" key="6">
    <source>
        <dbReference type="SMART" id="SM00244"/>
    </source>
</evidence>
<dbReference type="PANTHER" id="PTHR13806:SF46">
    <property type="entry name" value="FLOTILLIN-1-RELATED"/>
    <property type="match status" value="1"/>
</dbReference>
<dbReference type="GO" id="GO:0002020">
    <property type="term" value="F:protease binding"/>
    <property type="evidence" value="ECO:0007669"/>
    <property type="project" value="TreeGrafter"/>
</dbReference>
<dbReference type="Proteomes" id="UP001652680">
    <property type="component" value="Unassembled WGS sequence"/>
</dbReference>
<evidence type="ECO:0000256" key="4">
    <source>
        <dbReference type="RuleBase" id="RU366054"/>
    </source>
</evidence>
<evidence type="ECO:0000313" key="7">
    <source>
        <dbReference type="EnsemblMetazoa" id="XP_016974323.1"/>
    </source>
</evidence>
<dbReference type="CDD" id="cd03399">
    <property type="entry name" value="SPFH_flotillin"/>
    <property type="match status" value="1"/>
</dbReference>
<dbReference type="InterPro" id="IPR001107">
    <property type="entry name" value="Band_7"/>
</dbReference>
<organism evidence="9">
    <name type="scientific">Drosophila rhopaloa</name>
    <name type="common">Fruit fly</name>
    <dbReference type="NCBI Taxonomy" id="1041015"/>
    <lineage>
        <taxon>Eukaryota</taxon>
        <taxon>Metazoa</taxon>
        <taxon>Ecdysozoa</taxon>
        <taxon>Arthropoda</taxon>
        <taxon>Hexapoda</taxon>
        <taxon>Insecta</taxon>
        <taxon>Pterygota</taxon>
        <taxon>Neoptera</taxon>
        <taxon>Endopterygota</taxon>
        <taxon>Diptera</taxon>
        <taxon>Brachycera</taxon>
        <taxon>Muscomorpha</taxon>
        <taxon>Ephydroidea</taxon>
        <taxon>Drosophilidae</taxon>
        <taxon>Drosophila</taxon>
        <taxon>Sophophora</taxon>
    </lineage>
</organism>
<keyword evidence="8" id="KW-1185">Reference proteome</keyword>
<dbReference type="Gene3D" id="3.30.479.30">
    <property type="entry name" value="Band 7 domain"/>
    <property type="match status" value="1"/>
</dbReference>